<dbReference type="EMBL" id="LQCK02000019">
    <property type="protein sequence ID" value="KZB95061.1"/>
    <property type="molecule type" value="Genomic_DNA"/>
</dbReference>
<proteinExistence type="predicted"/>
<keyword evidence="2" id="KW-1185">Reference proteome</keyword>
<dbReference type="AlphaFoldDB" id="A0A175Y3B0"/>
<dbReference type="KEGG" id="smy:BJP26_14960"/>
<protein>
    <submittedName>
        <fullName evidence="1">Uncharacterized protein</fullName>
    </submittedName>
</protein>
<name>A0A175Y3B0_9SPHN</name>
<accession>A0A175Y3B0</accession>
<comment type="caution">
    <text evidence="1">The sequence shown here is derived from an EMBL/GenBank/DDBJ whole genome shotgun (WGS) entry which is preliminary data.</text>
</comment>
<evidence type="ECO:0000313" key="1">
    <source>
        <dbReference type="EMBL" id="KZB95061.1"/>
    </source>
</evidence>
<evidence type="ECO:0000313" key="2">
    <source>
        <dbReference type="Proteomes" id="UP000078460"/>
    </source>
</evidence>
<dbReference type="Proteomes" id="UP000078460">
    <property type="component" value="Unassembled WGS sequence"/>
</dbReference>
<reference evidence="1" key="1">
    <citation type="submission" date="2016-03" db="EMBL/GenBank/DDBJ databases">
        <title>Sphingomonas melonis TY, whole genome shotgun sequencing.</title>
        <authorList>
            <person name="Wang H."/>
            <person name="Zhu P."/>
        </authorList>
    </citation>
    <scope>NUCLEOTIDE SEQUENCE [LARGE SCALE GENOMIC DNA]</scope>
    <source>
        <strain evidence="1">TY</strain>
    </source>
</reference>
<gene>
    <name evidence="1" type="ORF">AVM11_17725</name>
</gene>
<organism evidence="1 2">
    <name type="scientific">Sphingomonas melonis TY</name>
    <dbReference type="NCBI Taxonomy" id="621456"/>
    <lineage>
        <taxon>Bacteria</taxon>
        <taxon>Pseudomonadati</taxon>
        <taxon>Pseudomonadota</taxon>
        <taxon>Alphaproteobacteria</taxon>
        <taxon>Sphingomonadales</taxon>
        <taxon>Sphingomonadaceae</taxon>
        <taxon>Sphingomonas</taxon>
    </lineage>
</organism>
<sequence length="69" mass="7980">MTTSSMFGAEQEFDMVLDAPALNSDQLERLAANVRRRLEEIGDPAIRIPVLEDYRVECHTSRNPDDYFY</sequence>